<organism evidence="12 13">
    <name type="scientific">Ligilactobacillus equi DSM 15833 = JCM 10991</name>
    <dbReference type="NCBI Taxonomy" id="1423740"/>
    <lineage>
        <taxon>Bacteria</taxon>
        <taxon>Bacillati</taxon>
        <taxon>Bacillota</taxon>
        <taxon>Bacilli</taxon>
        <taxon>Lactobacillales</taxon>
        <taxon>Lactobacillaceae</taxon>
        <taxon>Ligilactobacillus</taxon>
    </lineage>
</organism>
<keyword evidence="6" id="KW-0653">Protein transport</keyword>
<evidence type="ECO:0000256" key="9">
    <source>
        <dbReference type="ARBA" id="ARBA00023136"/>
    </source>
</evidence>
<evidence type="ECO:0000256" key="4">
    <source>
        <dbReference type="ARBA" id="ARBA00022475"/>
    </source>
</evidence>
<reference evidence="12 13" key="1">
    <citation type="journal article" date="2015" name="Genome Announc.">
        <title>Expanding the biotechnology potential of lactobacilli through comparative genomics of 213 strains and associated genera.</title>
        <authorList>
            <person name="Sun Z."/>
            <person name="Harris H.M."/>
            <person name="McCann A."/>
            <person name="Guo C."/>
            <person name="Argimon S."/>
            <person name="Zhang W."/>
            <person name="Yang X."/>
            <person name="Jeffery I.B."/>
            <person name="Cooney J.C."/>
            <person name="Kagawa T.F."/>
            <person name="Liu W."/>
            <person name="Song Y."/>
            <person name="Salvetti E."/>
            <person name="Wrobel A."/>
            <person name="Rasinkangas P."/>
            <person name="Parkhill J."/>
            <person name="Rea M.C."/>
            <person name="O'Sullivan O."/>
            <person name="Ritari J."/>
            <person name="Douillard F.P."/>
            <person name="Paul Ross R."/>
            <person name="Yang R."/>
            <person name="Briner A.E."/>
            <person name="Felis G.E."/>
            <person name="de Vos W.M."/>
            <person name="Barrangou R."/>
            <person name="Klaenhammer T.R."/>
            <person name="Caufield P.W."/>
            <person name="Cui Y."/>
            <person name="Zhang H."/>
            <person name="O'Toole P.W."/>
        </authorList>
    </citation>
    <scope>NUCLEOTIDE SEQUENCE [LARGE SCALE GENOMIC DNA]</scope>
    <source>
        <strain evidence="12 13">DSM 15833</strain>
    </source>
</reference>
<dbReference type="GO" id="GO:0015031">
    <property type="term" value="P:protein transport"/>
    <property type="evidence" value="ECO:0007669"/>
    <property type="project" value="UniProtKB-KW"/>
</dbReference>
<feature type="transmembrane region" description="Helical" evidence="11">
    <location>
        <begin position="12"/>
        <end position="28"/>
    </location>
</feature>
<keyword evidence="7 11" id="KW-1133">Transmembrane helix</keyword>
<dbReference type="Pfam" id="PF02699">
    <property type="entry name" value="YajC"/>
    <property type="match status" value="1"/>
</dbReference>
<evidence type="ECO:0000256" key="7">
    <source>
        <dbReference type="ARBA" id="ARBA00022989"/>
    </source>
</evidence>
<dbReference type="PRINTS" id="PR01853">
    <property type="entry name" value="YAJCTRNLCASE"/>
</dbReference>
<dbReference type="STRING" id="1423740.FC36_GL000839"/>
<keyword evidence="5 11" id="KW-0812">Transmembrane</keyword>
<evidence type="ECO:0000256" key="2">
    <source>
        <dbReference type="ARBA" id="ARBA00006742"/>
    </source>
</evidence>
<proteinExistence type="inferred from homology"/>
<evidence type="ECO:0000256" key="8">
    <source>
        <dbReference type="ARBA" id="ARBA00023010"/>
    </source>
</evidence>
<name>A0A0R1TWB7_9LACO</name>
<comment type="caution">
    <text evidence="12">The sequence shown here is derived from an EMBL/GenBank/DDBJ whole genome shotgun (WGS) entry which is preliminary data.</text>
</comment>
<dbReference type="GO" id="GO:0005886">
    <property type="term" value="C:plasma membrane"/>
    <property type="evidence" value="ECO:0007669"/>
    <property type="project" value="UniProtKB-SubCell"/>
</dbReference>
<dbReference type="SMART" id="SM01323">
    <property type="entry name" value="YajC"/>
    <property type="match status" value="1"/>
</dbReference>
<dbReference type="InterPro" id="IPR003849">
    <property type="entry name" value="Preprotein_translocase_YajC"/>
</dbReference>
<evidence type="ECO:0000256" key="6">
    <source>
        <dbReference type="ARBA" id="ARBA00022927"/>
    </source>
</evidence>
<dbReference type="RefSeq" id="WP_023860573.1">
    <property type="nucleotide sequence ID" value="NZ_AZFH01000017.1"/>
</dbReference>
<evidence type="ECO:0000313" key="13">
    <source>
        <dbReference type="Proteomes" id="UP000051048"/>
    </source>
</evidence>
<dbReference type="AlphaFoldDB" id="A0A0R1TWB7"/>
<dbReference type="PANTHER" id="PTHR33909:SF1">
    <property type="entry name" value="SEC TRANSLOCON ACCESSORY COMPLEX SUBUNIT YAJC"/>
    <property type="match status" value="1"/>
</dbReference>
<evidence type="ECO:0000256" key="3">
    <source>
        <dbReference type="ARBA" id="ARBA00022448"/>
    </source>
</evidence>
<dbReference type="PATRIC" id="fig|1423740.3.peg.889"/>
<protein>
    <recommendedName>
        <fullName evidence="14">Preprotein translocase subunit YajC</fullName>
    </recommendedName>
</protein>
<accession>A0A0R1TWB7</accession>
<keyword evidence="3" id="KW-0813">Transport</keyword>
<evidence type="ECO:0000256" key="1">
    <source>
        <dbReference type="ARBA" id="ARBA00004162"/>
    </source>
</evidence>
<keyword evidence="4" id="KW-1003">Cell membrane</keyword>
<dbReference type="PANTHER" id="PTHR33909">
    <property type="entry name" value="SEC TRANSLOCON ACCESSORY COMPLEX SUBUNIT YAJC"/>
    <property type="match status" value="1"/>
</dbReference>
<keyword evidence="8" id="KW-0811">Translocation</keyword>
<dbReference type="Proteomes" id="UP000051048">
    <property type="component" value="Unassembled WGS sequence"/>
</dbReference>
<evidence type="ECO:0000256" key="10">
    <source>
        <dbReference type="SAM" id="MobiDB-lite"/>
    </source>
</evidence>
<keyword evidence="9 11" id="KW-0472">Membrane</keyword>
<dbReference type="EMBL" id="AZFH01000017">
    <property type="protein sequence ID" value="KRL82866.1"/>
    <property type="molecule type" value="Genomic_DNA"/>
</dbReference>
<comment type="similarity">
    <text evidence="2">Belongs to the YajC family.</text>
</comment>
<sequence>MFLAAQGNPTYSILLFAGMIVLMYFTILRPQKKQQQQRQEMMNGMKRGDRVITIGGLHGVIDEINNEDKTVTLDCEGVYLVFNANAIGKVLPRTEEAKVAAVPQTDATDETSKASEEETSVIAEDKTEEDK</sequence>
<feature type="region of interest" description="Disordered" evidence="10">
    <location>
        <begin position="96"/>
        <end position="131"/>
    </location>
</feature>
<comment type="subcellular location">
    <subcellularLocation>
        <location evidence="1">Cell membrane</location>
        <topology evidence="1">Single-pass membrane protein</topology>
    </subcellularLocation>
</comment>
<dbReference type="OrthoDB" id="9800132at2"/>
<gene>
    <name evidence="12" type="ORF">FC36_GL000839</name>
</gene>
<evidence type="ECO:0000313" key="12">
    <source>
        <dbReference type="EMBL" id="KRL82866.1"/>
    </source>
</evidence>
<dbReference type="NCBIfam" id="TIGR00739">
    <property type="entry name" value="yajC"/>
    <property type="match status" value="1"/>
</dbReference>
<evidence type="ECO:0000256" key="5">
    <source>
        <dbReference type="ARBA" id="ARBA00022692"/>
    </source>
</evidence>
<evidence type="ECO:0008006" key="14">
    <source>
        <dbReference type="Google" id="ProtNLM"/>
    </source>
</evidence>
<evidence type="ECO:0000256" key="11">
    <source>
        <dbReference type="SAM" id="Phobius"/>
    </source>
</evidence>